<name>A0A0A8XYV4_ARUDO</name>
<reference evidence="2" key="2">
    <citation type="journal article" date="2015" name="Data Brief">
        <title>Shoot transcriptome of the giant reed, Arundo donax.</title>
        <authorList>
            <person name="Barrero R.A."/>
            <person name="Guerrero F.D."/>
            <person name="Moolhuijzen P."/>
            <person name="Goolsby J.A."/>
            <person name="Tidwell J."/>
            <person name="Bellgard S.E."/>
            <person name="Bellgard M.I."/>
        </authorList>
    </citation>
    <scope>NUCLEOTIDE SEQUENCE</scope>
    <source>
        <tissue evidence="2">Shoot tissue taken approximately 20 cm above the soil surface</tissue>
    </source>
</reference>
<accession>A0A0A8XYV4</accession>
<proteinExistence type="predicted"/>
<sequence length="49" mass="5370">MVVTLPLLHCTTLSSWLLLTSPVPSRSPFHPGLFFLVATSARSRGQPIH</sequence>
<feature type="chain" id="PRO_5002059533" evidence="1">
    <location>
        <begin position="26"/>
        <end position="49"/>
    </location>
</feature>
<reference evidence="2" key="1">
    <citation type="submission" date="2014-09" db="EMBL/GenBank/DDBJ databases">
        <authorList>
            <person name="Magalhaes I.L.F."/>
            <person name="Oliveira U."/>
            <person name="Santos F.R."/>
            <person name="Vidigal T.H.D.A."/>
            <person name="Brescovit A.D."/>
            <person name="Santos A.J."/>
        </authorList>
    </citation>
    <scope>NUCLEOTIDE SEQUENCE</scope>
    <source>
        <tissue evidence="2">Shoot tissue taken approximately 20 cm above the soil surface</tissue>
    </source>
</reference>
<feature type="signal peptide" evidence="1">
    <location>
        <begin position="1"/>
        <end position="25"/>
    </location>
</feature>
<evidence type="ECO:0000256" key="1">
    <source>
        <dbReference type="SAM" id="SignalP"/>
    </source>
</evidence>
<keyword evidence="1" id="KW-0732">Signal</keyword>
<evidence type="ECO:0000313" key="2">
    <source>
        <dbReference type="EMBL" id="JAD19041.1"/>
    </source>
</evidence>
<organism evidence="2">
    <name type="scientific">Arundo donax</name>
    <name type="common">Giant reed</name>
    <name type="synonym">Donax arundinaceus</name>
    <dbReference type="NCBI Taxonomy" id="35708"/>
    <lineage>
        <taxon>Eukaryota</taxon>
        <taxon>Viridiplantae</taxon>
        <taxon>Streptophyta</taxon>
        <taxon>Embryophyta</taxon>
        <taxon>Tracheophyta</taxon>
        <taxon>Spermatophyta</taxon>
        <taxon>Magnoliopsida</taxon>
        <taxon>Liliopsida</taxon>
        <taxon>Poales</taxon>
        <taxon>Poaceae</taxon>
        <taxon>PACMAD clade</taxon>
        <taxon>Arundinoideae</taxon>
        <taxon>Arundineae</taxon>
        <taxon>Arundo</taxon>
    </lineage>
</organism>
<dbReference type="AlphaFoldDB" id="A0A0A8XYV4"/>
<protein>
    <submittedName>
        <fullName evidence="2">Uncharacterized protein</fullName>
    </submittedName>
</protein>
<dbReference type="EMBL" id="GBRH01278854">
    <property type="protein sequence ID" value="JAD19041.1"/>
    <property type="molecule type" value="Transcribed_RNA"/>
</dbReference>